<evidence type="ECO:0000313" key="2">
    <source>
        <dbReference type="Proteomes" id="UP000551848"/>
    </source>
</evidence>
<name>A0A838XVK0_9GAMM</name>
<dbReference type="EMBL" id="JACETL010000023">
    <property type="protein sequence ID" value="MBA4692614.1"/>
    <property type="molecule type" value="Genomic_DNA"/>
</dbReference>
<gene>
    <name evidence="1" type="ORF">H2072_02580</name>
</gene>
<accession>A0A838XVK0</accession>
<evidence type="ECO:0000313" key="1">
    <source>
        <dbReference type="EMBL" id="MBA4692614.1"/>
    </source>
</evidence>
<comment type="caution">
    <text evidence="1">The sequence shown here is derived from an EMBL/GenBank/DDBJ whole genome shotgun (WGS) entry which is preliminary data.</text>
</comment>
<proteinExistence type="predicted"/>
<dbReference type="SUPFAM" id="SSF52540">
    <property type="entry name" value="P-loop containing nucleoside triphosphate hydrolases"/>
    <property type="match status" value="1"/>
</dbReference>
<dbReference type="InterPro" id="IPR027417">
    <property type="entry name" value="P-loop_NTPase"/>
</dbReference>
<reference evidence="1 2" key="1">
    <citation type="submission" date="2020-06" db="EMBL/GenBank/DDBJ databases">
        <title>Dysbiosis in marine aquaculture revealed through microbiome analysis: reverse ecology for environmental sustainability.</title>
        <authorList>
            <person name="Haro-Moreno J.M."/>
            <person name="Coutinho F.H."/>
            <person name="Zaragoza-Solas A."/>
            <person name="Picazo A."/>
            <person name="Almagro-Moreno S."/>
            <person name="Lopez-Perez M."/>
        </authorList>
    </citation>
    <scope>NUCLEOTIDE SEQUENCE [LARGE SCALE GENOMIC DNA]</scope>
    <source>
        <strain evidence="1">MCMED-G41</strain>
    </source>
</reference>
<sequence length="208" mass="25072">MKIDSVKIFGERHTGTNALNLFLRENFELKFKYYEFLGWKHRLAPEKVEWMKHDTNNVLFIFLFRNPYTWLNSMYKEPYYHHYLKINDRSFEEFIKFSIEDYENSICLWNLKNDSYLRMSKEVKYSLNIRIEDFRLDQSKIHALIAEIMGIESAEFIAFTNYVNGRGIEITKDIDKSLTIPELTNSEINYINSFLSRSIMKEIGYDFL</sequence>
<organism evidence="1 2">
    <name type="scientific">SAR86 cluster bacterium</name>
    <dbReference type="NCBI Taxonomy" id="2030880"/>
    <lineage>
        <taxon>Bacteria</taxon>
        <taxon>Pseudomonadati</taxon>
        <taxon>Pseudomonadota</taxon>
        <taxon>Gammaproteobacteria</taxon>
        <taxon>SAR86 cluster</taxon>
    </lineage>
</organism>
<protein>
    <recommendedName>
        <fullName evidence="3">Sulfotransferase domain-containing protein</fullName>
    </recommendedName>
</protein>
<dbReference type="Proteomes" id="UP000551848">
    <property type="component" value="Unassembled WGS sequence"/>
</dbReference>
<dbReference type="Gene3D" id="3.40.50.300">
    <property type="entry name" value="P-loop containing nucleotide triphosphate hydrolases"/>
    <property type="match status" value="1"/>
</dbReference>
<dbReference type="AlphaFoldDB" id="A0A838XVK0"/>
<evidence type="ECO:0008006" key="3">
    <source>
        <dbReference type="Google" id="ProtNLM"/>
    </source>
</evidence>